<dbReference type="OrthoDB" id="10261807at2759"/>
<keyword evidence="2" id="KW-0479">Metal-binding</keyword>
<gene>
    <name evidence="5" type="ORF">FISHEDRAFT_50272</name>
</gene>
<dbReference type="InterPro" id="IPR012093">
    <property type="entry name" value="Pirin"/>
</dbReference>
<keyword evidence="2" id="KW-0408">Iron</keyword>
<reference evidence="5 6" key="1">
    <citation type="journal article" date="2015" name="Fungal Genet. Biol.">
        <title>Evolution of novel wood decay mechanisms in Agaricales revealed by the genome sequences of Fistulina hepatica and Cylindrobasidium torrendii.</title>
        <authorList>
            <person name="Floudas D."/>
            <person name="Held B.W."/>
            <person name="Riley R."/>
            <person name="Nagy L.G."/>
            <person name="Koehler G."/>
            <person name="Ransdell A.S."/>
            <person name="Younus H."/>
            <person name="Chow J."/>
            <person name="Chiniquy J."/>
            <person name="Lipzen A."/>
            <person name="Tritt A."/>
            <person name="Sun H."/>
            <person name="Haridas S."/>
            <person name="LaButti K."/>
            <person name="Ohm R.A."/>
            <person name="Kues U."/>
            <person name="Blanchette R.A."/>
            <person name="Grigoriev I.V."/>
            <person name="Minto R.E."/>
            <person name="Hibbett D.S."/>
        </authorList>
    </citation>
    <scope>NUCLEOTIDE SEQUENCE [LARGE SCALE GENOMIC DNA]</scope>
    <source>
        <strain evidence="5 6">ATCC 64428</strain>
    </source>
</reference>
<feature type="binding site" evidence="2">
    <location>
        <position position="107"/>
    </location>
    <ligand>
        <name>Fe cation</name>
        <dbReference type="ChEBI" id="CHEBI:24875"/>
    </ligand>
</feature>
<evidence type="ECO:0000256" key="3">
    <source>
        <dbReference type="RuleBase" id="RU003457"/>
    </source>
</evidence>
<dbReference type="InterPro" id="IPR014710">
    <property type="entry name" value="RmlC-like_jellyroll"/>
</dbReference>
<dbReference type="PANTHER" id="PTHR43212">
    <property type="entry name" value="QUERCETIN 2,3-DIOXYGENASE"/>
    <property type="match status" value="1"/>
</dbReference>
<feature type="binding site" evidence="2">
    <location>
        <position position="61"/>
    </location>
    <ligand>
        <name>Fe cation</name>
        <dbReference type="ChEBI" id="CHEBI:24875"/>
    </ligand>
</feature>
<evidence type="ECO:0000256" key="1">
    <source>
        <dbReference type="ARBA" id="ARBA00008416"/>
    </source>
</evidence>
<feature type="binding site" evidence="2">
    <location>
        <position position="105"/>
    </location>
    <ligand>
        <name>Fe cation</name>
        <dbReference type="ChEBI" id="CHEBI:24875"/>
    </ligand>
</feature>
<organism evidence="5 6">
    <name type="scientific">Fistulina hepatica ATCC 64428</name>
    <dbReference type="NCBI Taxonomy" id="1128425"/>
    <lineage>
        <taxon>Eukaryota</taxon>
        <taxon>Fungi</taxon>
        <taxon>Dikarya</taxon>
        <taxon>Basidiomycota</taxon>
        <taxon>Agaricomycotina</taxon>
        <taxon>Agaricomycetes</taxon>
        <taxon>Agaricomycetidae</taxon>
        <taxon>Agaricales</taxon>
        <taxon>Fistulinaceae</taxon>
        <taxon>Fistulina</taxon>
    </lineage>
</organism>
<comment type="cofactor">
    <cofactor evidence="2">
        <name>Fe cation</name>
        <dbReference type="ChEBI" id="CHEBI:24875"/>
    </cofactor>
    <text evidence="2">Binds 1 Fe cation per subunit.</text>
</comment>
<dbReference type="InterPro" id="IPR011051">
    <property type="entry name" value="RmlC_Cupin_sf"/>
</dbReference>
<name>A0A0D7A4X9_9AGAR</name>
<dbReference type="GO" id="GO:0046872">
    <property type="term" value="F:metal ion binding"/>
    <property type="evidence" value="ECO:0007669"/>
    <property type="project" value="UniProtKB-KW"/>
</dbReference>
<dbReference type="PANTHER" id="PTHR43212:SF3">
    <property type="entry name" value="QUERCETIN 2,3-DIOXYGENASE"/>
    <property type="match status" value="1"/>
</dbReference>
<protein>
    <submittedName>
        <fullName evidence="5">RmlC-like cupin</fullName>
    </submittedName>
</protein>
<evidence type="ECO:0000313" key="5">
    <source>
        <dbReference type="EMBL" id="KIY44961.1"/>
    </source>
</evidence>
<dbReference type="EMBL" id="KN882063">
    <property type="protein sequence ID" value="KIY44961.1"/>
    <property type="molecule type" value="Genomic_DNA"/>
</dbReference>
<dbReference type="CDD" id="cd02910">
    <property type="entry name" value="cupin_Yhhw_N"/>
    <property type="match status" value="1"/>
</dbReference>
<evidence type="ECO:0000256" key="2">
    <source>
        <dbReference type="PIRSR" id="PIRSR006232-1"/>
    </source>
</evidence>
<feature type="domain" description="Pirin N-terminal" evidence="4">
    <location>
        <begin position="11"/>
        <end position="121"/>
    </location>
</feature>
<dbReference type="Proteomes" id="UP000054144">
    <property type="component" value="Unassembled WGS sequence"/>
</dbReference>
<accession>A0A0D7A4X9</accession>
<keyword evidence="6" id="KW-1185">Reference proteome</keyword>
<feature type="binding site" evidence="2">
    <location>
        <position position="63"/>
    </location>
    <ligand>
        <name>Fe cation</name>
        <dbReference type="ChEBI" id="CHEBI:24875"/>
    </ligand>
</feature>
<evidence type="ECO:0000313" key="6">
    <source>
        <dbReference type="Proteomes" id="UP000054144"/>
    </source>
</evidence>
<dbReference type="Pfam" id="PF02678">
    <property type="entry name" value="Pirin"/>
    <property type="match status" value="1"/>
</dbReference>
<dbReference type="AlphaFoldDB" id="A0A0D7A4X9"/>
<dbReference type="SUPFAM" id="SSF51182">
    <property type="entry name" value="RmlC-like cupins"/>
    <property type="match status" value="1"/>
</dbReference>
<evidence type="ECO:0000259" key="4">
    <source>
        <dbReference type="Pfam" id="PF02678"/>
    </source>
</evidence>
<comment type="similarity">
    <text evidence="1 3">Belongs to the pirin family.</text>
</comment>
<sequence length="265" mass="29274">MSSIKIVKRPSEERGHADHGWLKTFHTFSFAMYQDFSHSQHGPLRVINEDRVSSHTGFGTHSHREFEIFSYVVSGQLEHQDSMGNTEVLSRGALQMTSAGTGISHSEKAYGSKGVHFLQIWSLPDQSNLTPTYYTRKFTDAEKTDRWMRVVAPVGSKGVSSEREADGPAPVHTQLTLYATLLSPGRALPQEMHGQKGYIHIVQTSGYHVGPAEGASVRVGQKAETVDLREGDGAYIWFPKNDGKITLDIENVGGSTAEVVLFDLE</sequence>
<proteinExistence type="inferred from homology"/>
<dbReference type="InterPro" id="IPR003829">
    <property type="entry name" value="Pirin_N_dom"/>
</dbReference>
<dbReference type="PIRSF" id="PIRSF006232">
    <property type="entry name" value="Pirin"/>
    <property type="match status" value="1"/>
</dbReference>
<dbReference type="Gene3D" id="2.60.120.10">
    <property type="entry name" value="Jelly Rolls"/>
    <property type="match status" value="2"/>
</dbReference>